<comment type="subcellular location">
    <subcellularLocation>
        <location evidence="1">Membrane</location>
    </subcellularLocation>
</comment>
<feature type="transmembrane region" description="Helical" evidence="5">
    <location>
        <begin position="107"/>
        <end position="130"/>
    </location>
</feature>
<evidence type="ECO:0008006" key="8">
    <source>
        <dbReference type="Google" id="ProtNLM"/>
    </source>
</evidence>
<feature type="transmembrane region" description="Helical" evidence="5">
    <location>
        <begin position="6"/>
        <end position="25"/>
    </location>
</feature>
<proteinExistence type="predicted"/>
<dbReference type="InterPro" id="IPR001129">
    <property type="entry name" value="Membr-assoc_MAPEG"/>
</dbReference>
<dbReference type="EMBL" id="SHAH01000003">
    <property type="protein sequence ID" value="RZO78210.1"/>
    <property type="molecule type" value="Genomic_DNA"/>
</dbReference>
<evidence type="ECO:0000256" key="1">
    <source>
        <dbReference type="ARBA" id="ARBA00004370"/>
    </source>
</evidence>
<evidence type="ECO:0000313" key="6">
    <source>
        <dbReference type="EMBL" id="RZO78210.1"/>
    </source>
</evidence>
<dbReference type="Gene3D" id="1.20.120.550">
    <property type="entry name" value="Membrane associated eicosanoid/glutathione metabolism-like domain"/>
    <property type="match status" value="1"/>
</dbReference>
<evidence type="ECO:0000256" key="4">
    <source>
        <dbReference type="ARBA" id="ARBA00023136"/>
    </source>
</evidence>
<evidence type="ECO:0000256" key="3">
    <source>
        <dbReference type="ARBA" id="ARBA00022989"/>
    </source>
</evidence>
<feature type="transmembrane region" description="Helical" evidence="5">
    <location>
        <begin position="67"/>
        <end position="95"/>
    </location>
</feature>
<dbReference type="GO" id="GO:0016020">
    <property type="term" value="C:membrane"/>
    <property type="evidence" value="ECO:0007669"/>
    <property type="project" value="UniProtKB-SubCell"/>
</dbReference>
<dbReference type="PANTHER" id="PTHR35371">
    <property type="entry name" value="INNER MEMBRANE PROTEIN"/>
    <property type="match status" value="1"/>
</dbReference>
<keyword evidence="2 5" id="KW-0812">Transmembrane</keyword>
<evidence type="ECO:0000313" key="7">
    <source>
        <dbReference type="Proteomes" id="UP000320404"/>
    </source>
</evidence>
<sequence length="131" mass="14243">MTPLLTLVVYMTMYTFLVIMLGAFLRNREWTPEGLKAGFSNRDELAEATPLGGRAERAATNSIEAMLLFVPLALVGHIAGLGAETLFGAQVFFWARLAYVPIYLVGILYLRSLVWGVGVFGLASMAVALLS</sequence>
<keyword evidence="4 5" id="KW-0472">Membrane</keyword>
<accession>A0A520S6V9</accession>
<dbReference type="PANTHER" id="PTHR35371:SF1">
    <property type="entry name" value="BLR7753 PROTEIN"/>
    <property type="match status" value="1"/>
</dbReference>
<dbReference type="Pfam" id="PF01124">
    <property type="entry name" value="MAPEG"/>
    <property type="match status" value="1"/>
</dbReference>
<comment type="caution">
    <text evidence="6">The sequence shown here is derived from an EMBL/GenBank/DDBJ whole genome shotgun (WGS) entry which is preliminary data.</text>
</comment>
<dbReference type="SUPFAM" id="SSF161084">
    <property type="entry name" value="MAPEG domain-like"/>
    <property type="match status" value="1"/>
</dbReference>
<keyword evidence="3 5" id="KW-1133">Transmembrane helix</keyword>
<gene>
    <name evidence="6" type="ORF">EVA69_00570</name>
</gene>
<dbReference type="AlphaFoldDB" id="A0A520S6V9"/>
<dbReference type="InterPro" id="IPR023352">
    <property type="entry name" value="MAPEG-like_dom_sf"/>
</dbReference>
<dbReference type="Proteomes" id="UP000320404">
    <property type="component" value="Unassembled WGS sequence"/>
</dbReference>
<protein>
    <recommendedName>
        <fullName evidence="8">MAPEG family protein</fullName>
    </recommendedName>
</protein>
<evidence type="ECO:0000256" key="5">
    <source>
        <dbReference type="SAM" id="Phobius"/>
    </source>
</evidence>
<name>A0A520S6V9_9GAMM</name>
<reference evidence="6 7" key="1">
    <citation type="submission" date="2019-02" db="EMBL/GenBank/DDBJ databases">
        <title>Prokaryotic population dynamics and viral predation in marine succession experiment using metagenomics: the confinement effect.</title>
        <authorList>
            <person name="Haro-Moreno J.M."/>
            <person name="Rodriguez-Valera F."/>
            <person name="Lopez-Perez M."/>
        </authorList>
    </citation>
    <scope>NUCLEOTIDE SEQUENCE [LARGE SCALE GENOMIC DNA]</scope>
    <source>
        <strain evidence="6">MED-G158</strain>
    </source>
</reference>
<evidence type="ECO:0000256" key="2">
    <source>
        <dbReference type="ARBA" id="ARBA00022692"/>
    </source>
</evidence>
<organism evidence="6 7">
    <name type="scientific">OM182 bacterium</name>
    <dbReference type="NCBI Taxonomy" id="2510334"/>
    <lineage>
        <taxon>Bacteria</taxon>
        <taxon>Pseudomonadati</taxon>
        <taxon>Pseudomonadota</taxon>
        <taxon>Gammaproteobacteria</taxon>
        <taxon>OMG group</taxon>
        <taxon>OM182 clade</taxon>
    </lineage>
</organism>